<dbReference type="GO" id="GO:0004674">
    <property type="term" value="F:protein serine/threonine kinase activity"/>
    <property type="evidence" value="ECO:0007669"/>
    <property type="project" value="UniProtKB-KW"/>
</dbReference>
<dbReference type="Proteomes" id="UP000199475">
    <property type="component" value="Unassembled WGS sequence"/>
</dbReference>
<dbReference type="CDD" id="cd14014">
    <property type="entry name" value="STKc_PknB_like"/>
    <property type="match status" value="1"/>
</dbReference>
<dbReference type="InterPro" id="IPR008271">
    <property type="entry name" value="Ser/Thr_kinase_AS"/>
</dbReference>
<keyword evidence="9" id="KW-1185">Reference proteome</keyword>
<sequence length="294" mass="31667">MERLRPGFIFSERYRLIGHVASGGMGQVWEALDDVLQRRVALKIMHLHIQEDAALIERFKDEARFAAQLTHPNIVTIHDFLEFEGLSYLVMEMVDGLTLADLLSRGPLAVGQVRTLLYELASALAVAHEAGVIHRDIKPANVLVSETGAKLTDFGIARSISGHSHTLTGQVLGTANYLSPEHALGQLLGPASDVYGLGVLAHEMLTGEKPFDRATPIATALAHVQDPPPPLPEGTPADLASLISSCLAKDPEARPSAALLVKMLEAPAVEEDVPLDEEDPEATALMAVPRRAIL</sequence>
<dbReference type="SUPFAM" id="SSF56112">
    <property type="entry name" value="Protein kinase-like (PK-like)"/>
    <property type="match status" value="1"/>
</dbReference>
<dbReference type="GO" id="GO:0005524">
    <property type="term" value="F:ATP binding"/>
    <property type="evidence" value="ECO:0007669"/>
    <property type="project" value="UniProtKB-KW"/>
</dbReference>
<protein>
    <recommendedName>
        <fullName evidence="1">non-specific serine/threonine protein kinase</fullName>
        <ecNumber evidence="1">2.7.11.1</ecNumber>
    </recommendedName>
</protein>
<organism evidence="8 9">
    <name type="scientific">Tessaracoccus oleiagri</name>
    <dbReference type="NCBI Taxonomy" id="686624"/>
    <lineage>
        <taxon>Bacteria</taxon>
        <taxon>Bacillati</taxon>
        <taxon>Actinomycetota</taxon>
        <taxon>Actinomycetes</taxon>
        <taxon>Propionibacteriales</taxon>
        <taxon>Propionibacteriaceae</taxon>
        <taxon>Tessaracoccus</taxon>
    </lineage>
</organism>
<keyword evidence="5 8" id="KW-0418">Kinase</keyword>
<evidence type="ECO:0000313" key="8">
    <source>
        <dbReference type="EMBL" id="SDL07252.1"/>
    </source>
</evidence>
<keyword evidence="2 8" id="KW-0723">Serine/threonine-protein kinase</keyword>
<evidence type="ECO:0000256" key="5">
    <source>
        <dbReference type="ARBA" id="ARBA00022777"/>
    </source>
</evidence>
<keyword evidence="3" id="KW-0808">Transferase</keyword>
<keyword evidence="4" id="KW-0547">Nucleotide-binding</keyword>
<evidence type="ECO:0000256" key="3">
    <source>
        <dbReference type="ARBA" id="ARBA00022679"/>
    </source>
</evidence>
<dbReference type="Gene3D" id="3.30.200.20">
    <property type="entry name" value="Phosphorylase Kinase, domain 1"/>
    <property type="match status" value="1"/>
</dbReference>
<evidence type="ECO:0000313" key="9">
    <source>
        <dbReference type="Proteomes" id="UP000199475"/>
    </source>
</evidence>
<dbReference type="PANTHER" id="PTHR43289">
    <property type="entry name" value="MITOGEN-ACTIVATED PROTEIN KINASE KINASE KINASE 20-RELATED"/>
    <property type="match status" value="1"/>
</dbReference>
<accession>A0A1G9H2Z9</accession>
<feature type="domain" description="Protein kinase" evidence="7">
    <location>
        <begin position="14"/>
        <end position="269"/>
    </location>
</feature>
<dbReference type="AlphaFoldDB" id="A0A1G9H2Z9"/>
<dbReference type="PANTHER" id="PTHR43289:SF6">
    <property type="entry name" value="SERINE_THREONINE-PROTEIN KINASE NEKL-3"/>
    <property type="match status" value="1"/>
</dbReference>
<dbReference type="Pfam" id="PF00069">
    <property type="entry name" value="Pkinase"/>
    <property type="match status" value="1"/>
</dbReference>
<evidence type="ECO:0000256" key="4">
    <source>
        <dbReference type="ARBA" id="ARBA00022741"/>
    </source>
</evidence>
<dbReference type="InterPro" id="IPR000719">
    <property type="entry name" value="Prot_kinase_dom"/>
</dbReference>
<dbReference type="Gene3D" id="1.10.510.10">
    <property type="entry name" value="Transferase(Phosphotransferase) domain 1"/>
    <property type="match status" value="1"/>
</dbReference>
<evidence type="ECO:0000256" key="2">
    <source>
        <dbReference type="ARBA" id="ARBA00022527"/>
    </source>
</evidence>
<keyword evidence="6" id="KW-0067">ATP-binding</keyword>
<gene>
    <name evidence="8" type="ORF">SAMN04488242_0043</name>
</gene>
<dbReference type="EC" id="2.7.11.1" evidence="1"/>
<evidence type="ECO:0000256" key="6">
    <source>
        <dbReference type="ARBA" id="ARBA00022840"/>
    </source>
</evidence>
<dbReference type="STRING" id="686624.SAMN04488242_0043"/>
<dbReference type="InterPro" id="IPR011009">
    <property type="entry name" value="Kinase-like_dom_sf"/>
</dbReference>
<dbReference type="SMART" id="SM00220">
    <property type="entry name" value="S_TKc"/>
    <property type="match status" value="1"/>
</dbReference>
<dbReference type="PROSITE" id="PS50011">
    <property type="entry name" value="PROTEIN_KINASE_DOM"/>
    <property type="match status" value="1"/>
</dbReference>
<reference evidence="8 9" key="1">
    <citation type="submission" date="2016-10" db="EMBL/GenBank/DDBJ databases">
        <authorList>
            <person name="de Groot N.N."/>
        </authorList>
    </citation>
    <scope>NUCLEOTIDE SEQUENCE [LARGE SCALE GENOMIC DNA]</scope>
    <source>
        <strain evidence="8 9">CGMCC 1.9159</strain>
    </source>
</reference>
<evidence type="ECO:0000259" key="7">
    <source>
        <dbReference type="PROSITE" id="PS50011"/>
    </source>
</evidence>
<name>A0A1G9H2Z9_9ACTN</name>
<evidence type="ECO:0000256" key="1">
    <source>
        <dbReference type="ARBA" id="ARBA00012513"/>
    </source>
</evidence>
<dbReference type="EMBL" id="FNGP01000001">
    <property type="protein sequence ID" value="SDL07252.1"/>
    <property type="molecule type" value="Genomic_DNA"/>
</dbReference>
<dbReference type="PROSITE" id="PS00108">
    <property type="entry name" value="PROTEIN_KINASE_ST"/>
    <property type="match status" value="1"/>
</dbReference>
<proteinExistence type="predicted"/>